<evidence type="ECO:0000313" key="6">
    <source>
        <dbReference type="EMBL" id="NWJ46563.1"/>
    </source>
</evidence>
<evidence type="ECO:0000259" key="5">
    <source>
        <dbReference type="Pfam" id="PF01266"/>
    </source>
</evidence>
<dbReference type="Pfam" id="PF01266">
    <property type="entry name" value="DAO"/>
    <property type="match status" value="1"/>
</dbReference>
<dbReference type="GO" id="GO:0050660">
    <property type="term" value="F:flavin adenine dinucleotide binding"/>
    <property type="evidence" value="ECO:0007669"/>
    <property type="project" value="InterPro"/>
</dbReference>
<dbReference type="InterPro" id="IPR006076">
    <property type="entry name" value="FAD-dep_OxRdtase"/>
</dbReference>
<evidence type="ECO:0000256" key="2">
    <source>
        <dbReference type="ARBA" id="ARBA00022630"/>
    </source>
</evidence>
<dbReference type="InterPro" id="IPR036188">
    <property type="entry name" value="FAD/NAD-bd_sf"/>
</dbReference>
<comment type="cofactor">
    <cofactor evidence="1">
        <name>FAD</name>
        <dbReference type="ChEBI" id="CHEBI:57692"/>
    </cofactor>
</comment>
<evidence type="ECO:0000256" key="4">
    <source>
        <dbReference type="ARBA" id="ARBA00023002"/>
    </source>
</evidence>
<dbReference type="SUPFAM" id="SSF51905">
    <property type="entry name" value="FAD/NAD(P)-binding domain"/>
    <property type="match status" value="1"/>
</dbReference>
<keyword evidence="4" id="KW-0560">Oxidoreductase</keyword>
<evidence type="ECO:0000313" key="9">
    <source>
        <dbReference type="Proteomes" id="UP001431572"/>
    </source>
</evidence>
<keyword evidence="3" id="KW-0274">FAD</keyword>
<evidence type="ECO:0000256" key="1">
    <source>
        <dbReference type="ARBA" id="ARBA00001974"/>
    </source>
</evidence>
<dbReference type="RefSeq" id="WP_341467819.1">
    <property type="nucleotide sequence ID" value="NZ_CP128399.1"/>
</dbReference>
<dbReference type="GO" id="GO:0008115">
    <property type="term" value="F:sarcosine oxidase activity"/>
    <property type="evidence" value="ECO:0007669"/>
    <property type="project" value="TreeGrafter"/>
</dbReference>
<evidence type="ECO:0000256" key="3">
    <source>
        <dbReference type="ARBA" id="ARBA00022827"/>
    </source>
</evidence>
<organism evidence="6 8">
    <name type="scientific">Candidatus Chlorohelix allophototropha</name>
    <dbReference type="NCBI Taxonomy" id="3003348"/>
    <lineage>
        <taxon>Bacteria</taxon>
        <taxon>Bacillati</taxon>
        <taxon>Chloroflexota</taxon>
        <taxon>Chloroflexia</taxon>
        <taxon>Candidatus Chloroheliales</taxon>
        <taxon>Candidatus Chloroheliaceae</taxon>
        <taxon>Candidatus Chlorohelix</taxon>
    </lineage>
</organism>
<dbReference type="PANTHER" id="PTHR10961:SF7">
    <property type="entry name" value="FAD DEPENDENT OXIDOREDUCTASE DOMAIN-CONTAINING PROTEIN"/>
    <property type="match status" value="1"/>
</dbReference>
<reference evidence="6 8" key="1">
    <citation type="submission" date="2020-06" db="EMBL/GenBank/DDBJ databases">
        <title>Anoxygenic phototrophic Chloroflexota member uses a Type I reaction center.</title>
        <authorList>
            <person name="Tsuji J.M."/>
            <person name="Shaw N.A."/>
            <person name="Nagashima S."/>
            <person name="Venkiteswaran J."/>
            <person name="Schiff S.L."/>
            <person name="Hanada S."/>
            <person name="Tank M."/>
            <person name="Neufeld J.D."/>
        </authorList>
    </citation>
    <scope>NUCLEOTIDE SEQUENCE [LARGE SCALE GENOMIC DNA]</scope>
    <source>
        <strain evidence="6">L227-S17</strain>
    </source>
</reference>
<proteinExistence type="predicted"/>
<name>A0A8T7LZM5_9CHLR</name>
<evidence type="ECO:0000313" key="7">
    <source>
        <dbReference type="EMBL" id="WJW65932.1"/>
    </source>
</evidence>
<dbReference type="EMBL" id="CP128399">
    <property type="protein sequence ID" value="WJW65932.1"/>
    <property type="molecule type" value="Genomic_DNA"/>
</dbReference>
<accession>A0A8T7LZM5</accession>
<gene>
    <name evidence="6" type="ORF">HXX08_11845</name>
    <name evidence="7" type="ORF">OZ401_001712</name>
</gene>
<reference evidence="7" key="2">
    <citation type="journal article" date="2024" name="Nature">
        <title>Anoxygenic phototroph of the Chloroflexota uses a type I reaction centre.</title>
        <authorList>
            <person name="Tsuji J.M."/>
            <person name="Shaw N.A."/>
            <person name="Nagashima S."/>
            <person name="Venkiteswaran J.J."/>
            <person name="Schiff S.L."/>
            <person name="Watanabe T."/>
            <person name="Fukui M."/>
            <person name="Hanada S."/>
            <person name="Tank M."/>
            <person name="Neufeld J.D."/>
        </authorList>
    </citation>
    <scope>NUCLEOTIDE SEQUENCE</scope>
    <source>
        <strain evidence="7">L227-S17</strain>
    </source>
</reference>
<dbReference type="PANTHER" id="PTHR10961">
    <property type="entry name" value="PEROXISOMAL SARCOSINE OXIDASE"/>
    <property type="match status" value="1"/>
</dbReference>
<dbReference type="Gene3D" id="3.50.50.60">
    <property type="entry name" value="FAD/NAD(P)-binding domain"/>
    <property type="match status" value="1"/>
</dbReference>
<evidence type="ECO:0000313" key="8">
    <source>
        <dbReference type="Proteomes" id="UP000521676"/>
    </source>
</evidence>
<dbReference type="EMBL" id="JACATZ010000001">
    <property type="protein sequence ID" value="NWJ46563.1"/>
    <property type="molecule type" value="Genomic_DNA"/>
</dbReference>
<keyword evidence="2" id="KW-0285">Flavoprotein</keyword>
<dbReference type="Proteomes" id="UP001431572">
    <property type="component" value="Chromosome 1"/>
</dbReference>
<dbReference type="AlphaFoldDB" id="A0A8T7LZM5"/>
<dbReference type="Gene3D" id="3.30.9.10">
    <property type="entry name" value="D-Amino Acid Oxidase, subunit A, domain 2"/>
    <property type="match status" value="1"/>
</dbReference>
<dbReference type="InterPro" id="IPR045170">
    <property type="entry name" value="MTOX"/>
</dbReference>
<sequence length="381" mass="42632">MRNKSYDVIVLGLDPVGSATVYELAKRGLKVLGLENPSSRKEAGNTTRIIRESYHEVPGSVKMTHHAIQLWRQLEAESGIPLLRITGGLVIGAPDSLLIRGSLQTAHRHNLLTDYILPSELSSSFPQFSLDDRFSVIFEPNSGVLFANSAIAAYLQVASRHGAQIKNTETVTQWYKAHDHLIVETTQGLYRASQMVISGESWVRRPAPRQEKPQKLQRRISLQLQPAQSGDFIPEKFPVFTLEVPEGRFEGFPLLPGQGLKIELYEILEAEEREINQVSKIKNYIDRVEASIAQYLPGAFANLDSSPITTYMVRPYKRSLLERHPVNTRIIHATGLSEQDFGIASMLGEGLAEMVTEVFTPYSSEVKQLFSSDFVPQMPCV</sequence>
<keyword evidence="9" id="KW-1185">Reference proteome</keyword>
<feature type="domain" description="FAD dependent oxidoreductase" evidence="5">
    <location>
        <begin position="7"/>
        <end position="354"/>
    </location>
</feature>
<protein>
    <submittedName>
        <fullName evidence="6">FAD-dependent oxidoreductase</fullName>
    </submittedName>
</protein>
<dbReference type="Proteomes" id="UP000521676">
    <property type="component" value="Unassembled WGS sequence"/>
</dbReference>